<evidence type="ECO:0000256" key="5">
    <source>
        <dbReference type="SAM" id="MobiDB-lite"/>
    </source>
</evidence>
<evidence type="ECO:0000256" key="3">
    <source>
        <dbReference type="ARBA" id="ARBA00048267"/>
    </source>
</evidence>
<dbReference type="AlphaFoldDB" id="A0AA37HH93"/>
<dbReference type="Gene3D" id="3.40.50.180">
    <property type="entry name" value="Methylesterase CheB, C-terminal domain"/>
    <property type="match status" value="1"/>
</dbReference>
<reference evidence="7" key="1">
    <citation type="journal article" date="2016" name="Front. Microbiol.">
        <title>Genome Sequence of the Piezophilic, Mesophilic Sulfate-Reducing Bacterium Desulfovibrio indicus J2T.</title>
        <authorList>
            <person name="Cao J."/>
            <person name="Maignien L."/>
            <person name="Shao Z."/>
            <person name="Alain K."/>
            <person name="Jebbar M."/>
        </authorList>
    </citation>
    <scope>NUCLEOTIDE SEQUENCE</scope>
    <source>
        <strain evidence="7">JCM 32048</strain>
    </source>
</reference>
<dbReference type="GO" id="GO:0006935">
    <property type="term" value="P:chemotaxis"/>
    <property type="evidence" value="ECO:0007669"/>
    <property type="project" value="UniProtKB-UniRule"/>
</dbReference>
<dbReference type="EMBL" id="BPQJ01000050">
    <property type="protein sequence ID" value="GJD65900.1"/>
    <property type="molecule type" value="Genomic_DNA"/>
</dbReference>
<accession>A0AA37HH93</accession>
<dbReference type="SUPFAM" id="SSF52738">
    <property type="entry name" value="Methylesterase CheB, C-terminal domain"/>
    <property type="match status" value="1"/>
</dbReference>
<keyword evidence="4" id="KW-0145">Chemotaxis</keyword>
<evidence type="ECO:0000259" key="6">
    <source>
        <dbReference type="PROSITE" id="PS50122"/>
    </source>
</evidence>
<feature type="compositionally biased region" description="Polar residues" evidence="5">
    <location>
        <begin position="325"/>
        <end position="340"/>
    </location>
</feature>
<sequence length="340" mass="36354">MGQGCRIVVVGASAGGVPSLQALVAGLPANLNAAVLVVLHIAPYTNSNLARILDRHGPLPAVHAQDGEDLRPGQIYVSSPDYHLLVDGDHVGVKHGPKENRFRPSIDALFRSAAYTRKEQVIGIVLSGLLNDGTSGLWSIKRFGGTTIVQDPRDAAVDSMPLNALAEVEVDHVLPAAEIGPLVGQLVRGPVSATVQVPSDVSERMKVEVAVAGSENGFQRGIMRFGEPTAFTCPECHGTLRRITEGSHTRFRCHTGHGFSADALLSGITHTAEEALWSATRALEEGVMLLDDMARQLEGTGKPDEAAQFSRSAREMEQRALVLQEQATKQRSISADTLRD</sequence>
<dbReference type="PANTHER" id="PTHR42872">
    <property type="entry name" value="PROTEIN-GLUTAMATE METHYLESTERASE/PROTEIN-GLUTAMINE GLUTAMINASE"/>
    <property type="match status" value="1"/>
</dbReference>
<feature type="region of interest" description="Disordered" evidence="5">
    <location>
        <begin position="300"/>
        <end position="340"/>
    </location>
</feature>
<dbReference type="GO" id="GO:0005737">
    <property type="term" value="C:cytoplasm"/>
    <property type="evidence" value="ECO:0007669"/>
    <property type="project" value="InterPro"/>
</dbReference>
<keyword evidence="1 4" id="KW-0378">Hydrolase</keyword>
<keyword evidence="8" id="KW-1185">Reference proteome</keyword>
<evidence type="ECO:0000256" key="2">
    <source>
        <dbReference type="ARBA" id="ARBA00039140"/>
    </source>
</evidence>
<proteinExistence type="predicted"/>
<evidence type="ECO:0000256" key="1">
    <source>
        <dbReference type="ARBA" id="ARBA00022801"/>
    </source>
</evidence>
<comment type="caution">
    <text evidence="7">The sequence shown here is derived from an EMBL/GenBank/DDBJ whole genome shotgun (WGS) entry which is preliminary data.</text>
</comment>
<protein>
    <recommendedName>
        <fullName evidence="2">protein-glutamate methylesterase</fullName>
        <ecNumber evidence="2">3.1.1.61</ecNumber>
    </recommendedName>
</protein>
<dbReference type="RefSeq" id="WP_238193226.1">
    <property type="nucleotide sequence ID" value="NZ_BPQJ01000050.1"/>
</dbReference>
<dbReference type="PIRSF" id="PIRSF036461">
    <property type="entry name" value="Chmtx_methlestr"/>
    <property type="match status" value="1"/>
</dbReference>
<reference evidence="7" key="2">
    <citation type="submission" date="2021-08" db="EMBL/GenBank/DDBJ databases">
        <authorList>
            <person name="Tani A."/>
            <person name="Ola A."/>
            <person name="Ogura Y."/>
            <person name="Katsura K."/>
            <person name="Hayashi T."/>
        </authorList>
    </citation>
    <scope>NUCLEOTIDE SEQUENCE</scope>
    <source>
        <strain evidence="7">JCM 32048</strain>
    </source>
</reference>
<feature type="active site" evidence="4">
    <location>
        <position position="132"/>
    </location>
</feature>
<dbReference type="GO" id="GO:0008984">
    <property type="term" value="F:protein-glutamate methylesterase activity"/>
    <property type="evidence" value="ECO:0007669"/>
    <property type="project" value="UniProtKB-EC"/>
</dbReference>
<dbReference type="EC" id="3.1.1.61" evidence="2"/>
<feature type="active site" evidence="4">
    <location>
        <position position="13"/>
    </location>
</feature>
<dbReference type="PANTHER" id="PTHR42872:SF6">
    <property type="entry name" value="PROTEIN-GLUTAMATE METHYLESTERASE_PROTEIN-GLUTAMINE GLUTAMINASE"/>
    <property type="match status" value="1"/>
</dbReference>
<comment type="catalytic activity">
    <reaction evidence="3">
        <text>[protein]-L-glutamate 5-O-methyl ester + H2O = L-glutamyl-[protein] + methanol + H(+)</text>
        <dbReference type="Rhea" id="RHEA:23236"/>
        <dbReference type="Rhea" id="RHEA-COMP:10208"/>
        <dbReference type="Rhea" id="RHEA-COMP:10311"/>
        <dbReference type="ChEBI" id="CHEBI:15377"/>
        <dbReference type="ChEBI" id="CHEBI:15378"/>
        <dbReference type="ChEBI" id="CHEBI:17790"/>
        <dbReference type="ChEBI" id="CHEBI:29973"/>
        <dbReference type="ChEBI" id="CHEBI:82795"/>
        <dbReference type="EC" id="3.1.1.61"/>
    </reaction>
</comment>
<name>A0AA37HH93_9HYPH</name>
<dbReference type="Pfam" id="PF01339">
    <property type="entry name" value="CheB_methylest"/>
    <property type="match status" value="1"/>
</dbReference>
<dbReference type="GO" id="GO:0000156">
    <property type="term" value="F:phosphorelay response regulator activity"/>
    <property type="evidence" value="ECO:0007669"/>
    <property type="project" value="InterPro"/>
</dbReference>
<dbReference type="Proteomes" id="UP001055286">
    <property type="component" value="Unassembled WGS sequence"/>
</dbReference>
<evidence type="ECO:0000256" key="4">
    <source>
        <dbReference type="PROSITE-ProRule" id="PRU00050"/>
    </source>
</evidence>
<dbReference type="InterPro" id="IPR000673">
    <property type="entry name" value="Sig_transdc_resp-reg_Me-estase"/>
</dbReference>
<feature type="active site" evidence="4">
    <location>
        <position position="40"/>
    </location>
</feature>
<dbReference type="PROSITE" id="PS50122">
    <property type="entry name" value="CHEB"/>
    <property type="match status" value="1"/>
</dbReference>
<gene>
    <name evidence="7" type="primary">cheB_11</name>
    <name evidence="7" type="ORF">MPEAHAMD_6096</name>
</gene>
<feature type="domain" description="CheB-type methylesterase" evidence="6">
    <location>
        <begin position="1"/>
        <end position="190"/>
    </location>
</feature>
<dbReference type="CDD" id="cd16433">
    <property type="entry name" value="CheB"/>
    <property type="match status" value="1"/>
</dbReference>
<dbReference type="InterPro" id="IPR035909">
    <property type="entry name" value="CheB_C"/>
</dbReference>
<dbReference type="InterPro" id="IPR011247">
    <property type="entry name" value="Chemotax_prot-Glu_Me-esterase"/>
</dbReference>
<evidence type="ECO:0000313" key="8">
    <source>
        <dbReference type="Proteomes" id="UP001055286"/>
    </source>
</evidence>
<organism evidence="7 8">
    <name type="scientific">Methylobacterium frigidaeris</name>
    <dbReference type="NCBI Taxonomy" id="2038277"/>
    <lineage>
        <taxon>Bacteria</taxon>
        <taxon>Pseudomonadati</taxon>
        <taxon>Pseudomonadota</taxon>
        <taxon>Alphaproteobacteria</taxon>
        <taxon>Hyphomicrobiales</taxon>
        <taxon>Methylobacteriaceae</taxon>
        <taxon>Methylobacterium</taxon>
    </lineage>
</organism>
<evidence type="ECO:0000313" key="7">
    <source>
        <dbReference type="EMBL" id="GJD65900.1"/>
    </source>
</evidence>